<evidence type="ECO:0000313" key="1">
    <source>
        <dbReference type="EMBL" id="MFD1205813.1"/>
    </source>
</evidence>
<proteinExistence type="predicted"/>
<dbReference type="RefSeq" id="WP_381481101.1">
    <property type="nucleotide sequence ID" value="NZ_JBHTLT010000092.1"/>
</dbReference>
<keyword evidence="2" id="KW-1185">Reference proteome</keyword>
<dbReference type="EMBL" id="JBHTLT010000092">
    <property type="protein sequence ID" value="MFD1205813.1"/>
    <property type="molecule type" value="Genomic_DNA"/>
</dbReference>
<reference evidence="2" key="1">
    <citation type="journal article" date="2019" name="Int. J. Syst. Evol. Microbiol.">
        <title>The Global Catalogue of Microorganisms (GCM) 10K type strain sequencing project: providing services to taxonomists for standard genome sequencing and annotation.</title>
        <authorList>
            <consortium name="The Broad Institute Genomics Platform"/>
            <consortium name="The Broad Institute Genome Sequencing Center for Infectious Disease"/>
            <person name="Wu L."/>
            <person name="Ma J."/>
        </authorList>
    </citation>
    <scope>NUCLEOTIDE SEQUENCE [LARGE SCALE GENOMIC DNA]</scope>
    <source>
        <strain evidence="2">CCUG 53915</strain>
    </source>
</reference>
<sequence>MKEKFIVRIYMTPPNNMQDDMNGLAEQGYRPKEIKVEKYQNFVEGVIIYELEGESHDN</sequence>
<dbReference type="Proteomes" id="UP001597231">
    <property type="component" value="Unassembled WGS sequence"/>
</dbReference>
<name>A0ABW3TZ85_9BACL</name>
<accession>A0ABW3TZ85</accession>
<organism evidence="1 2">
    <name type="scientific">Sporosarcina contaminans</name>
    <dbReference type="NCBI Taxonomy" id="633403"/>
    <lineage>
        <taxon>Bacteria</taxon>
        <taxon>Bacillati</taxon>
        <taxon>Bacillota</taxon>
        <taxon>Bacilli</taxon>
        <taxon>Bacillales</taxon>
        <taxon>Caryophanaceae</taxon>
        <taxon>Sporosarcina</taxon>
    </lineage>
</organism>
<evidence type="ECO:0000313" key="2">
    <source>
        <dbReference type="Proteomes" id="UP001597231"/>
    </source>
</evidence>
<protein>
    <submittedName>
        <fullName evidence="1">Uncharacterized protein</fullName>
    </submittedName>
</protein>
<comment type="caution">
    <text evidence="1">The sequence shown here is derived from an EMBL/GenBank/DDBJ whole genome shotgun (WGS) entry which is preliminary data.</text>
</comment>
<gene>
    <name evidence="1" type="ORF">ACFQ38_12000</name>
</gene>